<comment type="caution">
    <text evidence="3">The sequence shown here is derived from an EMBL/GenBank/DDBJ whole genome shotgun (WGS) entry which is preliminary data.</text>
</comment>
<dbReference type="Proteomes" id="UP001387100">
    <property type="component" value="Unassembled WGS sequence"/>
</dbReference>
<reference evidence="3 4" key="1">
    <citation type="journal article" date="2017" name="Int. J. Syst. Evol. Microbiol.">
        <title>Pseudokineococcus basanitobsidens sp. nov., isolated from volcanic rock.</title>
        <authorList>
            <person name="Lee D.W."/>
            <person name="Park M.Y."/>
            <person name="Kim J.J."/>
            <person name="Kim B.S."/>
        </authorList>
    </citation>
    <scope>NUCLEOTIDE SEQUENCE [LARGE SCALE GENOMIC DNA]</scope>
    <source>
        <strain evidence="3 4">DSM 103726</strain>
    </source>
</reference>
<dbReference type="InterPro" id="IPR012961">
    <property type="entry name" value="Ski2/MTR4_C"/>
</dbReference>
<organism evidence="3 4">
    <name type="scientific">Pseudokineococcus basanitobsidens</name>
    <dbReference type="NCBI Taxonomy" id="1926649"/>
    <lineage>
        <taxon>Bacteria</taxon>
        <taxon>Bacillati</taxon>
        <taxon>Actinomycetota</taxon>
        <taxon>Actinomycetes</taxon>
        <taxon>Kineosporiales</taxon>
        <taxon>Kineosporiaceae</taxon>
        <taxon>Pseudokineococcus</taxon>
    </lineage>
</organism>
<dbReference type="EMBL" id="JBBIAA010000005">
    <property type="protein sequence ID" value="MEJ5944987.1"/>
    <property type="molecule type" value="Genomic_DNA"/>
</dbReference>
<keyword evidence="3" id="KW-0347">Helicase</keyword>
<keyword evidence="4" id="KW-1185">Reference proteome</keyword>
<keyword evidence="3" id="KW-0378">Hydrolase</keyword>
<dbReference type="GO" id="GO:0004386">
    <property type="term" value="F:helicase activity"/>
    <property type="evidence" value="ECO:0007669"/>
    <property type="project" value="UniProtKB-KW"/>
</dbReference>
<dbReference type="Pfam" id="PF26090">
    <property type="entry name" value="SH3_HelY"/>
    <property type="match status" value="1"/>
</dbReference>
<evidence type="ECO:0000259" key="2">
    <source>
        <dbReference type="SMART" id="SM01142"/>
    </source>
</evidence>
<dbReference type="Pfam" id="PF08148">
    <property type="entry name" value="DSHCT"/>
    <property type="match status" value="1"/>
</dbReference>
<dbReference type="Gene3D" id="1.10.3380.30">
    <property type="match status" value="1"/>
</dbReference>
<evidence type="ECO:0000256" key="1">
    <source>
        <dbReference type="SAM" id="MobiDB-lite"/>
    </source>
</evidence>
<feature type="region of interest" description="Disordered" evidence="1">
    <location>
        <begin position="172"/>
        <end position="192"/>
    </location>
</feature>
<feature type="domain" description="ATP-dependent RNA helicase Ski2/MTR4 C-terminal" evidence="2">
    <location>
        <begin position="280"/>
        <end position="455"/>
    </location>
</feature>
<proteinExistence type="predicted"/>
<dbReference type="SMART" id="SM01142">
    <property type="entry name" value="DSHCT"/>
    <property type="match status" value="1"/>
</dbReference>
<feature type="non-terminal residue" evidence="3">
    <location>
        <position position="1"/>
    </location>
</feature>
<evidence type="ECO:0000313" key="4">
    <source>
        <dbReference type="Proteomes" id="UP001387100"/>
    </source>
</evidence>
<sequence>ARAREVLETSFAQFQADRAVVGLARRARTQEEALDGYAEAMACHLGDFTEYAALRRRLTELEKEGSREASRRRRAEVLSSLEGLSVGDVVRVPAGRRAGTAVVLDPGTAGGLEGPRPTVLTEEREVRRLSLHDVPGALEVLARVPVRQGFNARDAAARRDLAGAMRSAVAERVRGDGDPRRGPRGGRGDGALEETVDDLRRRLRHHPCHGCPDREQHARWAERWARLRGETDGLVRRIEGRTSGIARTFDQVCDLLLELGYLEHVPTAEGTREPDGTRATDEVAVTAAGRRLKRVYAEKDLLVAQCLREGVLADLDGPGLAAVASALVFEARREEVGVGPRTPPGAVGSALRDVVGLWSDLEERERQHGLAPTSAPDVGLALPMQRWAQGASLSAVLEEAEGLELGAGDFVRWCKQTVDLLDQLAGAAGEDRALRAAALDAVERVRRGVVAYSVVA</sequence>
<dbReference type="InterPro" id="IPR058621">
    <property type="entry name" value="SH3_HelY"/>
</dbReference>
<feature type="compositionally biased region" description="Basic and acidic residues" evidence="1">
    <location>
        <begin position="172"/>
        <end position="181"/>
    </location>
</feature>
<evidence type="ECO:0000313" key="3">
    <source>
        <dbReference type="EMBL" id="MEJ5944987.1"/>
    </source>
</evidence>
<gene>
    <name evidence="3" type="ORF">WDZ17_06715</name>
</gene>
<accession>A0ABU8RIS6</accession>
<protein>
    <submittedName>
        <fullName evidence="3">RNA helicase</fullName>
    </submittedName>
</protein>
<keyword evidence="3" id="KW-0067">ATP-binding</keyword>
<name>A0ABU8RIS6_9ACTN</name>
<keyword evidence="3" id="KW-0547">Nucleotide-binding</keyword>